<protein>
    <submittedName>
        <fullName evidence="4">Transcriptional protein SWT1-like</fullName>
    </submittedName>
</protein>
<dbReference type="RefSeq" id="XP_013791884.2">
    <property type="nucleotide sequence ID" value="XM_013936430.2"/>
</dbReference>
<feature type="domain" description="PIN" evidence="2">
    <location>
        <begin position="60"/>
        <end position="193"/>
    </location>
</feature>
<accession>A0ABM1C032</accession>
<dbReference type="PANTHER" id="PTHR16161">
    <property type="entry name" value="TRANSCRIPTIONAL PROTEIN SWT1"/>
    <property type="match status" value="1"/>
</dbReference>
<proteinExistence type="predicted"/>
<dbReference type="InterPro" id="IPR052626">
    <property type="entry name" value="SWT1_Regulator"/>
</dbReference>
<evidence type="ECO:0000313" key="3">
    <source>
        <dbReference type="Proteomes" id="UP000694941"/>
    </source>
</evidence>
<dbReference type="PANTHER" id="PTHR16161:SF0">
    <property type="entry name" value="TRANSCRIPTIONAL PROTEIN SWT1"/>
    <property type="match status" value="1"/>
</dbReference>
<dbReference type="Gene3D" id="3.40.50.1010">
    <property type="entry name" value="5'-nuclease"/>
    <property type="match status" value="1"/>
</dbReference>
<dbReference type="CDD" id="cd18727">
    <property type="entry name" value="PIN_Swt1-like"/>
    <property type="match status" value="1"/>
</dbReference>
<dbReference type="Proteomes" id="UP000694941">
    <property type="component" value="Unplaced"/>
</dbReference>
<sequence length="226" mass="25420">MTRKEKKFGVVSPKAKAETSSDEISSNVDISELNKSIPPLEVIQEAMEVDTPGEVNSEGYYIVVDTNILMTDLNFLDELKDQTLQGRGPPNIVIPWVVVAELDGLKGNRSQTQGCTGWENQRKAIKAIKYIYAILRKKHPRVRGQSLKEAQQTVPNLTPTCNDDKVLQCCLQLWERVPKDQVVLLSNDKNLLNKALINNVEAHTRESFEKTFRVEFSVPKVIGTSK</sequence>
<evidence type="ECO:0000313" key="4">
    <source>
        <dbReference type="RefSeq" id="XP_013791884.2"/>
    </source>
</evidence>
<dbReference type="SMART" id="SM00670">
    <property type="entry name" value="PINc"/>
    <property type="match status" value="1"/>
</dbReference>
<keyword evidence="3" id="KW-1185">Reference proteome</keyword>
<name>A0ABM1C032_LIMPO</name>
<dbReference type="SUPFAM" id="SSF88723">
    <property type="entry name" value="PIN domain-like"/>
    <property type="match status" value="1"/>
</dbReference>
<dbReference type="Pfam" id="PF13638">
    <property type="entry name" value="PIN_4"/>
    <property type="match status" value="1"/>
</dbReference>
<feature type="region of interest" description="Disordered" evidence="1">
    <location>
        <begin position="1"/>
        <end position="23"/>
    </location>
</feature>
<evidence type="ECO:0000259" key="2">
    <source>
        <dbReference type="SMART" id="SM00670"/>
    </source>
</evidence>
<gene>
    <name evidence="4" type="primary">LOC106475754</name>
</gene>
<dbReference type="InterPro" id="IPR002716">
    <property type="entry name" value="PIN_dom"/>
</dbReference>
<evidence type="ECO:0000256" key="1">
    <source>
        <dbReference type="SAM" id="MobiDB-lite"/>
    </source>
</evidence>
<dbReference type="InterPro" id="IPR029060">
    <property type="entry name" value="PIN-like_dom_sf"/>
</dbReference>
<reference evidence="4" key="1">
    <citation type="submission" date="2025-08" db="UniProtKB">
        <authorList>
            <consortium name="RefSeq"/>
        </authorList>
    </citation>
    <scope>IDENTIFICATION</scope>
    <source>
        <tissue evidence="4">Muscle</tissue>
    </source>
</reference>
<organism evidence="3 4">
    <name type="scientific">Limulus polyphemus</name>
    <name type="common">Atlantic horseshoe crab</name>
    <dbReference type="NCBI Taxonomy" id="6850"/>
    <lineage>
        <taxon>Eukaryota</taxon>
        <taxon>Metazoa</taxon>
        <taxon>Ecdysozoa</taxon>
        <taxon>Arthropoda</taxon>
        <taxon>Chelicerata</taxon>
        <taxon>Merostomata</taxon>
        <taxon>Xiphosura</taxon>
        <taxon>Limulidae</taxon>
        <taxon>Limulus</taxon>
    </lineage>
</organism>
<dbReference type="GeneID" id="106475754"/>